<organism evidence="1 2">
    <name type="scientific">Mytilus edulis</name>
    <name type="common">Blue mussel</name>
    <dbReference type="NCBI Taxonomy" id="6550"/>
    <lineage>
        <taxon>Eukaryota</taxon>
        <taxon>Metazoa</taxon>
        <taxon>Spiralia</taxon>
        <taxon>Lophotrochozoa</taxon>
        <taxon>Mollusca</taxon>
        <taxon>Bivalvia</taxon>
        <taxon>Autobranchia</taxon>
        <taxon>Pteriomorphia</taxon>
        <taxon>Mytilida</taxon>
        <taxon>Mytiloidea</taxon>
        <taxon>Mytilidae</taxon>
        <taxon>Mytilinae</taxon>
        <taxon>Mytilus</taxon>
    </lineage>
</organism>
<comment type="caution">
    <text evidence="1">The sequence shown here is derived from an EMBL/GenBank/DDBJ whole genome shotgun (WGS) entry which is preliminary data.</text>
</comment>
<dbReference type="Proteomes" id="UP000683360">
    <property type="component" value="Unassembled WGS sequence"/>
</dbReference>
<dbReference type="AlphaFoldDB" id="A0A8S3V7P2"/>
<accession>A0A8S3V7P2</accession>
<dbReference type="InterPro" id="IPR013320">
    <property type="entry name" value="ConA-like_dom_sf"/>
</dbReference>
<reference evidence="1" key="1">
    <citation type="submission" date="2021-03" db="EMBL/GenBank/DDBJ databases">
        <authorList>
            <person name="Bekaert M."/>
        </authorList>
    </citation>
    <scope>NUCLEOTIDE SEQUENCE</scope>
</reference>
<sequence>MEVVHIIIAVGVISTGKGVSASDPTLLWPLDSSTYTTEVLGSSSILDPVEMEDTGQCGLTFGGQPLDYPYPVVELDGLTPVDLVVDATIDVTTRDYSFSIMVRPTNDTGALLHYKTDDTTKQLQELALYISGGYFHMERILKTKSEISPPSTVQMPINTWNFITFGINFGNGEMIIVFNGDTKMHDNNYDQEVEFVIPGILRVGGMFNERKPNLKGRVACVGFYIDMKRPRQSDSEQYCMAPTWTNNMPNCSTPAIPRTETAAGYFMKEVNIQLSNLNMISTSSECTRLRCALSCLRDKRCWFFSTLSPPIEISNKIKRGSLVCIHLTIIGNPQLIHFGFKYQLGHS</sequence>
<dbReference type="EMBL" id="CAJPWZ010003121">
    <property type="protein sequence ID" value="CAG2252510.1"/>
    <property type="molecule type" value="Genomic_DNA"/>
</dbReference>
<evidence type="ECO:0000313" key="2">
    <source>
        <dbReference type="Proteomes" id="UP000683360"/>
    </source>
</evidence>
<evidence type="ECO:0008006" key="3">
    <source>
        <dbReference type="Google" id="ProtNLM"/>
    </source>
</evidence>
<dbReference type="SUPFAM" id="SSF49899">
    <property type="entry name" value="Concanavalin A-like lectins/glucanases"/>
    <property type="match status" value="1"/>
</dbReference>
<gene>
    <name evidence="1" type="ORF">MEDL_64034</name>
</gene>
<name>A0A8S3V7P2_MYTED</name>
<evidence type="ECO:0000313" key="1">
    <source>
        <dbReference type="EMBL" id="CAG2252510.1"/>
    </source>
</evidence>
<protein>
    <recommendedName>
        <fullName evidence="3">Apple domain-containing protein</fullName>
    </recommendedName>
</protein>
<keyword evidence="2" id="KW-1185">Reference proteome</keyword>
<proteinExistence type="predicted"/>
<dbReference type="OrthoDB" id="6143495at2759"/>